<dbReference type="GO" id="GO:0045505">
    <property type="term" value="F:dynein intermediate chain binding"/>
    <property type="evidence" value="ECO:0007669"/>
    <property type="project" value="InterPro"/>
</dbReference>
<dbReference type="PANTHER" id="PTHR46532">
    <property type="entry name" value="MALE FERTILITY FACTOR KL5"/>
    <property type="match status" value="1"/>
</dbReference>
<dbReference type="GO" id="GO:0051959">
    <property type="term" value="F:dynein light intermediate chain binding"/>
    <property type="evidence" value="ECO:0007669"/>
    <property type="project" value="InterPro"/>
</dbReference>
<sequence>MTSPENEDLRMEHIRITSQQVLDYDIGHWKELIWKEENQAIIKDFLDTPATTLLLVHFDKNEKLILSLELPSKHYIPKNVCFFLKRNLIISVDNYKEEITFGNISDLPLNQYNDLFGKVIAPIFCNSSNNSRWPDEIALDIANHFQDFQTTLSYHVGLAEEKTILMIPETAKLIGNYEVNNMQECDSFDWELRNIFNSITEMLSNWIPIVREILELTPEHILSQVDQSPNSEVLFWNERKNNLENIYNQVNNPLIQKMVLALEKTNNCHFLNFRMLLQDIAEGLDEAREICENFKAMSYKLQELDTCTVQELLHILPDVMILITSSWFQSKYYRSVPSRVIVLMQKICCLLIEKVHQFLDPLNLFKRDRDETKTNVKLSLDMVNLLLKSYYECREQAELADDSTKPYPWEFPDERIFLQFEKFILRLDEVHEIFSAADVYFNIPYQKLINIHQSPYKKRLEDLQYRFAEVYKIFEMSTYNALDLQCEAFVQDFLIFSEKLQDLDPKLGIAIGQVCLTCVPTEDAFKLINLFEEVVKRPLAQDEFRKLISSHIINIYAEFLNAKQNYSNFMTLLDKSKECFIYKNLPEISSSLQWSIDLEKQLISTTEPLSQIEHYFEDSDNYKYTLKTYQEMRDLLSKFEDHMLERWKNKLNKLDEKLNKVLFISIIESQLLLNFDSEISEIAQEIRYLKLIKKENVLSAEANKFDNVCQDILLSQSLLACSVRWYNNLSQSLVAFERELISEQWSEIDELMKQGYSKTWISDDLLSYAQQVYDLTKSVYEIVIETKKNVLKIEKFIESWKDIPIYVRETPSSLMDFKDVITPAVRKQVQYIKGTSRRMTDVLQKNLELFKSDPDSDEWQGYLYYLDSIIEKGLKDTIRCSLEYIFKNTDPQNKKIAPFFKVCMLLEQDITFRPPLDTQEEGSISNIFNSILEQIYSLAKEIKSLCKNDSDLYDTICRDIGLETVKLSIKKNISDGVSKTLAESKQFRKYSDLWSKDIDEVLTDFVLHGPMPDIEEDEFMEEIVQELKPPTEEEFKTEIAQFDQLQKRLDDIPLVIEVESWLILDVTSFKETILSLIQKWSTSYKKKLVELKSLGKLREIEEDGDL</sequence>
<feature type="domain" description="Dynein heavy chain tail" evidence="1">
    <location>
        <begin position="197"/>
        <end position="768"/>
    </location>
</feature>
<dbReference type="GO" id="GO:0005858">
    <property type="term" value="C:axonemal dynein complex"/>
    <property type="evidence" value="ECO:0007669"/>
    <property type="project" value="TreeGrafter"/>
</dbReference>
<dbReference type="PANTHER" id="PTHR46532:SF11">
    <property type="entry name" value="DYNEIN AXONEMAL HEAVY CHAIN 12"/>
    <property type="match status" value="1"/>
</dbReference>
<comment type="caution">
    <text evidence="2">The sequence shown here is derived from an EMBL/GenBank/DDBJ whole genome shotgun (WGS) entry which is preliminary data.</text>
</comment>
<proteinExistence type="predicted"/>
<dbReference type="Pfam" id="PF08385">
    <property type="entry name" value="DHC_N1"/>
    <property type="match status" value="1"/>
</dbReference>
<dbReference type="EMBL" id="BMAO01015031">
    <property type="protein sequence ID" value="GFQ98848.1"/>
    <property type="molecule type" value="Genomic_DNA"/>
</dbReference>
<protein>
    <submittedName>
        <fullName evidence="2">Dynein beta chain, ciliary</fullName>
    </submittedName>
</protein>
<dbReference type="OrthoDB" id="6412719at2759"/>
<reference evidence="2" key="1">
    <citation type="submission" date="2020-07" db="EMBL/GenBank/DDBJ databases">
        <title>Multicomponent nature underlies the extraordinary mechanical properties of spider dragline silk.</title>
        <authorList>
            <person name="Kono N."/>
            <person name="Nakamura H."/>
            <person name="Mori M."/>
            <person name="Yoshida Y."/>
            <person name="Ohtoshi R."/>
            <person name="Malay A.D."/>
            <person name="Moran D.A.P."/>
            <person name="Tomita M."/>
            <person name="Numata K."/>
            <person name="Arakawa K."/>
        </authorList>
    </citation>
    <scope>NUCLEOTIDE SEQUENCE</scope>
</reference>
<dbReference type="Proteomes" id="UP000887116">
    <property type="component" value="Unassembled WGS sequence"/>
</dbReference>
<evidence type="ECO:0000313" key="2">
    <source>
        <dbReference type="EMBL" id="GFQ98848.1"/>
    </source>
</evidence>
<dbReference type="GO" id="GO:0007018">
    <property type="term" value="P:microtubule-based movement"/>
    <property type="evidence" value="ECO:0007669"/>
    <property type="project" value="InterPro"/>
</dbReference>
<evidence type="ECO:0000259" key="1">
    <source>
        <dbReference type="Pfam" id="PF08385"/>
    </source>
</evidence>
<dbReference type="InterPro" id="IPR013594">
    <property type="entry name" value="Dynein_heavy_tail"/>
</dbReference>
<organism evidence="2 3">
    <name type="scientific">Trichonephila clavata</name>
    <name type="common">Joro spider</name>
    <name type="synonym">Nephila clavata</name>
    <dbReference type="NCBI Taxonomy" id="2740835"/>
    <lineage>
        <taxon>Eukaryota</taxon>
        <taxon>Metazoa</taxon>
        <taxon>Ecdysozoa</taxon>
        <taxon>Arthropoda</taxon>
        <taxon>Chelicerata</taxon>
        <taxon>Arachnida</taxon>
        <taxon>Araneae</taxon>
        <taxon>Araneomorphae</taxon>
        <taxon>Entelegynae</taxon>
        <taxon>Araneoidea</taxon>
        <taxon>Nephilidae</taxon>
        <taxon>Trichonephila</taxon>
    </lineage>
</organism>
<accession>A0A8X6H9L6</accession>
<dbReference type="AlphaFoldDB" id="A0A8X6H9L6"/>
<keyword evidence="3" id="KW-1185">Reference proteome</keyword>
<gene>
    <name evidence="2" type="ORF">TNCT_449681</name>
</gene>
<dbReference type="InterPro" id="IPR026983">
    <property type="entry name" value="DHC"/>
</dbReference>
<evidence type="ECO:0000313" key="3">
    <source>
        <dbReference type="Proteomes" id="UP000887116"/>
    </source>
</evidence>
<name>A0A8X6H9L6_TRICU</name>